<evidence type="ECO:0008006" key="3">
    <source>
        <dbReference type="Google" id="ProtNLM"/>
    </source>
</evidence>
<accession>A0AAV4AYJ5</accession>
<evidence type="ECO:0000313" key="2">
    <source>
        <dbReference type="Proteomes" id="UP000735302"/>
    </source>
</evidence>
<sequence>MKGDRNSVHVGSGWITDIVEFYGSCGGCAECARSSSSTFHSELPKKKEKFYRIFVASVKHVVYNDDEVKATEVQIFYEDKKSRKEKTMKSIYASSLNLGITRDDSMILECITHDESLVSELQVCLERMRSLLIKKNRTDRDYRDFYPEIPSVDRKNNLCIMVSHPHGQPKMITVGKRKEIYYSQPSNVEYRRQATIQTAIHYDTESCPGSSGAPVFMPTCIELRQTYDTRNVNSLVDAFVLRSHSIGNIGGKVNMSAGVMPLFPLPLPILALPSASEIKH</sequence>
<proteinExistence type="predicted"/>
<evidence type="ECO:0000313" key="1">
    <source>
        <dbReference type="EMBL" id="GFO11611.1"/>
    </source>
</evidence>
<gene>
    <name evidence="1" type="ORF">PoB_003811600</name>
</gene>
<comment type="caution">
    <text evidence="1">The sequence shown here is derived from an EMBL/GenBank/DDBJ whole genome shotgun (WGS) entry which is preliminary data.</text>
</comment>
<dbReference type="EMBL" id="BLXT01004325">
    <property type="protein sequence ID" value="GFO11611.1"/>
    <property type="molecule type" value="Genomic_DNA"/>
</dbReference>
<dbReference type="Proteomes" id="UP000735302">
    <property type="component" value="Unassembled WGS sequence"/>
</dbReference>
<reference evidence="1 2" key="1">
    <citation type="journal article" date="2021" name="Elife">
        <title>Chloroplast acquisition without the gene transfer in kleptoplastic sea slugs, Plakobranchus ocellatus.</title>
        <authorList>
            <person name="Maeda T."/>
            <person name="Takahashi S."/>
            <person name="Yoshida T."/>
            <person name="Shimamura S."/>
            <person name="Takaki Y."/>
            <person name="Nagai Y."/>
            <person name="Toyoda A."/>
            <person name="Suzuki Y."/>
            <person name="Arimoto A."/>
            <person name="Ishii H."/>
            <person name="Satoh N."/>
            <person name="Nishiyama T."/>
            <person name="Hasebe M."/>
            <person name="Maruyama T."/>
            <person name="Minagawa J."/>
            <person name="Obokata J."/>
            <person name="Shigenobu S."/>
        </authorList>
    </citation>
    <scope>NUCLEOTIDE SEQUENCE [LARGE SCALE GENOMIC DNA]</scope>
</reference>
<name>A0AAV4AYJ5_9GAST</name>
<keyword evidence="2" id="KW-1185">Reference proteome</keyword>
<dbReference type="SUPFAM" id="SSF50494">
    <property type="entry name" value="Trypsin-like serine proteases"/>
    <property type="match status" value="1"/>
</dbReference>
<dbReference type="InterPro" id="IPR009003">
    <property type="entry name" value="Peptidase_S1_PA"/>
</dbReference>
<dbReference type="AlphaFoldDB" id="A0AAV4AYJ5"/>
<organism evidence="1 2">
    <name type="scientific">Plakobranchus ocellatus</name>
    <dbReference type="NCBI Taxonomy" id="259542"/>
    <lineage>
        <taxon>Eukaryota</taxon>
        <taxon>Metazoa</taxon>
        <taxon>Spiralia</taxon>
        <taxon>Lophotrochozoa</taxon>
        <taxon>Mollusca</taxon>
        <taxon>Gastropoda</taxon>
        <taxon>Heterobranchia</taxon>
        <taxon>Euthyneura</taxon>
        <taxon>Panpulmonata</taxon>
        <taxon>Sacoglossa</taxon>
        <taxon>Placobranchoidea</taxon>
        <taxon>Plakobranchidae</taxon>
        <taxon>Plakobranchus</taxon>
    </lineage>
</organism>
<protein>
    <recommendedName>
        <fullName evidence="3">Peptidase S1 domain-containing protein</fullName>
    </recommendedName>
</protein>